<dbReference type="InterPro" id="IPR023606">
    <property type="entry name" value="CoA-Trfase_III_dom_1_sf"/>
</dbReference>
<dbReference type="PANTHER" id="PTHR48228">
    <property type="entry name" value="SUCCINYL-COA--D-CITRAMALATE COA-TRANSFERASE"/>
    <property type="match status" value="1"/>
</dbReference>
<dbReference type="SUPFAM" id="SSF89796">
    <property type="entry name" value="CoA-transferase family III (CaiB/BaiF)"/>
    <property type="match status" value="1"/>
</dbReference>
<dbReference type="Pfam" id="PF02515">
    <property type="entry name" value="CoA_transf_3"/>
    <property type="match status" value="1"/>
</dbReference>
<dbReference type="PANTHER" id="PTHR48228:SF6">
    <property type="entry name" value="L-CARNITINE COA-TRANSFERASE"/>
    <property type="match status" value="1"/>
</dbReference>
<protein>
    <recommendedName>
        <fullName evidence="3">CoA transferase</fullName>
    </recommendedName>
</protein>
<gene>
    <name evidence="2" type="ORF">S06H3_02316</name>
</gene>
<reference evidence="2" key="1">
    <citation type="journal article" date="2014" name="Front. Microbiol.">
        <title>High frequency of phylogenetically diverse reductive dehalogenase-homologous genes in deep subseafloor sedimentary metagenomes.</title>
        <authorList>
            <person name="Kawai M."/>
            <person name="Futagami T."/>
            <person name="Toyoda A."/>
            <person name="Takaki Y."/>
            <person name="Nishi S."/>
            <person name="Hori S."/>
            <person name="Arai W."/>
            <person name="Tsubouchi T."/>
            <person name="Morono Y."/>
            <person name="Uchiyama I."/>
            <person name="Ito T."/>
            <person name="Fujiyama A."/>
            <person name="Inagaki F."/>
            <person name="Takami H."/>
        </authorList>
    </citation>
    <scope>NUCLEOTIDE SEQUENCE</scope>
    <source>
        <strain evidence="2">Expedition CK06-06</strain>
    </source>
</reference>
<accession>X1L5D3</accession>
<sequence length="324" mass="35583">MTNRPVLHGIRILDFTWVLAGPYATRVLADFGAEVIKIQPLMPEAEDEFSRGYYNTWNRNKLGITLNLSKPQGVALAKRLVTISDAVVENFTPRVMANWGLDYDSLKKLKPDLIMLSLSTMGNTGPWRDYAGFGPTIQAFSGITYLTSFPGEPPLGLGTSYADHIAGLVACLALLGALEYRQRTGEGQYIDVSQVEAMASLLGDAILDYTVDGRQVEPVGNSSTEAAPHGVYRCRGDDRWCAIAVFTEDQWQGFKRALGNPPWAEARRFASLAGRLKNSEQLNRLVEDWTKEHTAEEAMALLQEQGVAAGVVQDASDLAQDQGR</sequence>
<dbReference type="EMBL" id="BARV01000663">
    <property type="protein sequence ID" value="GAI01091.1"/>
    <property type="molecule type" value="Genomic_DNA"/>
</dbReference>
<dbReference type="InterPro" id="IPR050509">
    <property type="entry name" value="CoA-transferase_III"/>
</dbReference>
<dbReference type="AlphaFoldDB" id="X1L5D3"/>
<feature type="non-terminal residue" evidence="2">
    <location>
        <position position="324"/>
    </location>
</feature>
<comment type="caution">
    <text evidence="2">The sequence shown here is derived from an EMBL/GenBank/DDBJ whole genome shotgun (WGS) entry which is preliminary data.</text>
</comment>
<dbReference type="Gene3D" id="3.30.1540.10">
    <property type="entry name" value="formyl-coa transferase, domain 3"/>
    <property type="match status" value="1"/>
</dbReference>
<dbReference type="InterPro" id="IPR044855">
    <property type="entry name" value="CoA-Trfase_III_dom3_sf"/>
</dbReference>
<evidence type="ECO:0000313" key="2">
    <source>
        <dbReference type="EMBL" id="GAI01091.1"/>
    </source>
</evidence>
<evidence type="ECO:0000256" key="1">
    <source>
        <dbReference type="ARBA" id="ARBA00022679"/>
    </source>
</evidence>
<keyword evidence="1" id="KW-0808">Transferase</keyword>
<dbReference type="GO" id="GO:0016740">
    <property type="term" value="F:transferase activity"/>
    <property type="evidence" value="ECO:0007669"/>
    <property type="project" value="UniProtKB-KW"/>
</dbReference>
<dbReference type="Gene3D" id="3.40.50.10540">
    <property type="entry name" value="Crotonobetainyl-coa:carnitine coa-transferase, domain 1"/>
    <property type="match status" value="1"/>
</dbReference>
<evidence type="ECO:0008006" key="3">
    <source>
        <dbReference type="Google" id="ProtNLM"/>
    </source>
</evidence>
<proteinExistence type="predicted"/>
<organism evidence="2">
    <name type="scientific">marine sediment metagenome</name>
    <dbReference type="NCBI Taxonomy" id="412755"/>
    <lineage>
        <taxon>unclassified sequences</taxon>
        <taxon>metagenomes</taxon>
        <taxon>ecological metagenomes</taxon>
    </lineage>
</organism>
<dbReference type="InterPro" id="IPR003673">
    <property type="entry name" value="CoA-Trfase_fam_III"/>
</dbReference>
<name>X1L5D3_9ZZZZ</name>